<feature type="transmembrane region" description="Helical" evidence="5">
    <location>
        <begin position="34"/>
        <end position="52"/>
    </location>
</feature>
<dbReference type="PIRSF" id="PIRSF006648">
    <property type="entry name" value="DrrB"/>
    <property type="match status" value="1"/>
</dbReference>
<keyword evidence="2 5" id="KW-0812">Transmembrane</keyword>
<evidence type="ECO:0000259" key="6">
    <source>
        <dbReference type="PROSITE" id="PS51012"/>
    </source>
</evidence>
<reference evidence="8" key="1">
    <citation type="journal article" date="2019" name="Int. J. Syst. Evol. Microbiol.">
        <title>The Global Catalogue of Microorganisms (GCM) 10K type strain sequencing project: providing services to taxonomists for standard genome sequencing and annotation.</title>
        <authorList>
            <consortium name="The Broad Institute Genomics Platform"/>
            <consortium name="The Broad Institute Genome Sequencing Center for Infectious Disease"/>
            <person name="Wu L."/>
            <person name="Ma J."/>
        </authorList>
    </citation>
    <scope>NUCLEOTIDE SEQUENCE [LARGE SCALE GENOMIC DNA]</scope>
    <source>
        <strain evidence="8">CGMCC 1.10188</strain>
    </source>
</reference>
<dbReference type="Proteomes" id="UP000603352">
    <property type="component" value="Unassembled WGS sequence"/>
</dbReference>
<protein>
    <recommendedName>
        <fullName evidence="5">Transport permease protein</fullName>
    </recommendedName>
</protein>
<keyword evidence="5" id="KW-1003">Cell membrane</keyword>
<dbReference type="PROSITE" id="PS51012">
    <property type="entry name" value="ABC_TM2"/>
    <property type="match status" value="1"/>
</dbReference>
<keyword evidence="3 5" id="KW-1133">Transmembrane helix</keyword>
<dbReference type="InterPro" id="IPR052522">
    <property type="entry name" value="ABC-2_transport_permease"/>
</dbReference>
<feature type="transmembrane region" description="Helical" evidence="5">
    <location>
        <begin position="113"/>
        <end position="134"/>
    </location>
</feature>
<dbReference type="InterPro" id="IPR013525">
    <property type="entry name" value="ABC2_TM"/>
</dbReference>
<name>A0ABQ1IF24_9PROT</name>
<evidence type="ECO:0000256" key="4">
    <source>
        <dbReference type="ARBA" id="ARBA00023136"/>
    </source>
</evidence>
<dbReference type="PANTHER" id="PTHR43332">
    <property type="entry name" value="INNER MEMBRANE TRANSPORT PERMEASE YADH-RELATED"/>
    <property type="match status" value="1"/>
</dbReference>
<comment type="similarity">
    <text evidence="5">Belongs to the ABC-2 integral membrane protein family.</text>
</comment>
<comment type="subcellular location">
    <subcellularLocation>
        <location evidence="5">Cell inner membrane</location>
        <topology evidence="5">Multi-pass membrane protein</topology>
    </subcellularLocation>
    <subcellularLocation>
        <location evidence="1">Membrane</location>
        <topology evidence="1">Multi-pass membrane protein</topology>
    </subcellularLocation>
</comment>
<dbReference type="InterPro" id="IPR047817">
    <property type="entry name" value="ABC2_TM_bact-type"/>
</dbReference>
<proteinExistence type="inferred from homology"/>
<feature type="transmembrane region" description="Helical" evidence="5">
    <location>
        <begin position="230"/>
        <end position="254"/>
    </location>
</feature>
<evidence type="ECO:0000313" key="7">
    <source>
        <dbReference type="EMBL" id="GGB38111.1"/>
    </source>
</evidence>
<dbReference type="EMBL" id="BMDZ01000018">
    <property type="protein sequence ID" value="GGB38111.1"/>
    <property type="molecule type" value="Genomic_DNA"/>
</dbReference>
<dbReference type="RefSeq" id="WP_188577263.1">
    <property type="nucleotide sequence ID" value="NZ_BMDZ01000018.1"/>
</dbReference>
<accession>A0ABQ1IF24</accession>
<dbReference type="Pfam" id="PF01061">
    <property type="entry name" value="ABC2_membrane"/>
    <property type="match status" value="1"/>
</dbReference>
<sequence length="262" mass="28064">MGEPRHMGAVNWRGFATLYLREVRRFGKVAGQTLTAPVVTGLLFLAIFSLALGRSVEVIGGVPYLEFLAPGLVMMQVVQNAFSNSSSSLMISKVQGNIVDVLMAPLSATELTLGYALGAVTRGVLVGVVLIAAMSPFVHFEFAKPGFVLFHLLAASLMMALIGILAGVWADKFDQMAAITNFVITPLSFLSGTFYSVDRLPDGWSFAAHINPFFYMIDGIRYGMTGHADGSVLAGVLVLGGVDLVLGIACWMVLNRGWKLKA</sequence>
<keyword evidence="4 5" id="KW-0472">Membrane</keyword>
<comment type="caution">
    <text evidence="5">Lacks conserved residue(s) required for the propagation of feature annotation.</text>
</comment>
<keyword evidence="5" id="KW-0813">Transport</keyword>
<gene>
    <name evidence="7" type="ORF">GCM10011505_19590</name>
</gene>
<feature type="domain" description="ABC transmembrane type-2" evidence="6">
    <location>
        <begin position="28"/>
        <end position="257"/>
    </location>
</feature>
<evidence type="ECO:0000256" key="1">
    <source>
        <dbReference type="ARBA" id="ARBA00004141"/>
    </source>
</evidence>
<keyword evidence="8" id="KW-1185">Reference proteome</keyword>
<organism evidence="7 8">
    <name type="scientific">Tistrella bauzanensis</name>
    <dbReference type="NCBI Taxonomy" id="657419"/>
    <lineage>
        <taxon>Bacteria</taxon>
        <taxon>Pseudomonadati</taxon>
        <taxon>Pseudomonadota</taxon>
        <taxon>Alphaproteobacteria</taxon>
        <taxon>Geminicoccales</taxon>
        <taxon>Geminicoccaceae</taxon>
        <taxon>Tistrella</taxon>
    </lineage>
</organism>
<dbReference type="PANTHER" id="PTHR43332:SF1">
    <property type="entry name" value="TRANSPORT PERMEASE PROTEIN"/>
    <property type="match status" value="1"/>
</dbReference>
<dbReference type="PRINTS" id="PR00164">
    <property type="entry name" value="ABC2TRNSPORT"/>
</dbReference>
<evidence type="ECO:0000256" key="3">
    <source>
        <dbReference type="ARBA" id="ARBA00022989"/>
    </source>
</evidence>
<evidence type="ECO:0000256" key="2">
    <source>
        <dbReference type="ARBA" id="ARBA00022692"/>
    </source>
</evidence>
<feature type="transmembrane region" description="Helical" evidence="5">
    <location>
        <begin position="176"/>
        <end position="197"/>
    </location>
</feature>
<evidence type="ECO:0000256" key="5">
    <source>
        <dbReference type="RuleBase" id="RU361157"/>
    </source>
</evidence>
<comment type="caution">
    <text evidence="7">The sequence shown here is derived from an EMBL/GenBank/DDBJ whole genome shotgun (WGS) entry which is preliminary data.</text>
</comment>
<evidence type="ECO:0000313" key="8">
    <source>
        <dbReference type="Proteomes" id="UP000603352"/>
    </source>
</evidence>
<dbReference type="InterPro" id="IPR000412">
    <property type="entry name" value="ABC_2_transport"/>
</dbReference>
<feature type="transmembrane region" description="Helical" evidence="5">
    <location>
        <begin position="146"/>
        <end position="170"/>
    </location>
</feature>